<sequence>MDGCRAGSAGHGPGRRHRAALGLHRSGALRAWPPQRLCLAGRRAAGPRRHRLRAGLALRHRRGGRRLGRGLGAAGAHPPVRAGADLGQEPHAAGRQRAAPRRRGGGHGGRDARRRPAVRRQFLAGRHGRRPGLPGPAGDGAAPPLRERRDPLRPPGLLRARRQPMMAFPRLRAGRAAASPPAGPAGGGGALIEILRDPDRLAALGPAWRALETQAGAGTFQSHDWISAWWHGGAARSGFRLHLALAWDGDELVGVLPLAVRRRHGLRVLEWAAKDVSDYCDALLAPSRGDLILPLWRAARAQGGFDVAYLSHLRPGGVLECLDRDRLRLWPGRRSTIASALRLGAWSSGAGFMQSLTAGERQNYRRSRKILAQGGPVQFRVLQGAELWPAVERLRQMKLDWLRRTGLASPLFSDDGTMLRSLTTALEARGCLRVFVLEAGGSIAAVLLCIAEGGRLLGLNRAYEQSLHRASPGTLALIEKISWAIDHGFTEVDFLCGDEAYKQRLANTYLRLGTLVHARTPLGLAALASDACIPVMARLRARLGAFPGFSVAFSRVPRT</sequence>
<keyword evidence="4" id="KW-1185">Reference proteome</keyword>
<evidence type="ECO:0000313" key="3">
    <source>
        <dbReference type="EMBL" id="PWC27620.1"/>
    </source>
</evidence>
<evidence type="ECO:0000259" key="2">
    <source>
        <dbReference type="Pfam" id="PF13480"/>
    </source>
</evidence>
<feature type="region of interest" description="Disordered" evidence="1">
    <location>
        <begin position="43"/>
        <end position="161"/>
    </location>
</feature>
<dbReference type="EMBL" id="PDOA01000012">
    <property type="protein sequence ID" value="PWC27620.1"/>
    <property type="molecule type" value="Genomic_DNA"/>
</dbReference>
<dbReference type="InterPro" id="IPR016181">
    <property type="entry name" value="Acyl_CoA_acyltransferase"/>
</dbReference>
<gene>
    <name evidence="3" type="ORF">CR165_16485</name>
</gene>
<accession>A0A2U1V139</accession>
<reference evidence="4" key="1">
    <citation type="submission" date="2017-10" db="EMBL/GenBank/DDBJ databases">
        <authorList>
            <person name="Toshchakov S.V."/>
            <person name="Goeva M.A."/>
        </authorList>
    </citation>
    <scope>NUCLEOTIDE SEQUENCE [LARGE SCALE GENOMIC DNA]</scope>
    <source>
        <strain evidence="4">JR1/69-1-13</strain>
    </source>
</reference>
<dbReference type="Gene3D" id="3.40.630.30">
    <property type="match status" value="1"/>
</dbReference>
<dbReference type="SUPFAM" id="SSF55729">
    <property type="entry name" value="Acyl-CoA N-acyltransferases (Nat)"/>
    <property type="match status" value="1"/>
</dbReference>
<evidence type="ECO:0000313" key="4">
    <source>
        <dbReference type="Proteomes" id="UP000245048"/>
    </source>
</evidence>
<proteinExistence type="predicted"/>
<dbReference type="AlphaFoldDB" id="A0A2U1V139"/>
<comment type="caution">
    <text evidence="3">The sequence shown here is derived from an EMBL/GenBank/DDBJ whole genome shotgun (WGS) entry which is preliminary data.</text>
</comment>
<name>A0A2U1V139_9PROT</name>
<organism evidence="3 4">
    <name type="scientific">Teichococcus aestuarii</name>
    <dbReference type="NCBI Taxonomy" id="568898"/>
    <lineage>
        <taxon>Bacteria</taxon>
        <taxon>Pseudomonadati</taxon>
        <taxon>Pseudomonadota</taxon>
        <taxon>Alphaproteobacteria</taxon>
        <taxon>Acetobacterales</taxon>
        <taxon>Roseomonadaceae</taxon>
        <taxon>Roseomonas</taxon>
    </lineage>
</organism>
<dbReference type="InterPro" id="IPR038740">
    <property type="entry name" value="BioF2-like_GNAT_dom"/>
</dbReference>
<feature type="domain" description="BioF2-like acetyltransferase" evidence="2">
    <location>
        <begin position="361"/>
        <end position="503"/>
    </location>
</feature>
<protein>
    <recommendedName>
        <fullName evidence="2">BioF2-like acetyltransferase domain-containing protein</fullName>
    </recommendedName>
</protein>
<feature type="compositionally biased region" description="Basic residues" evidence="1">
    <location>
        <begin position="45"/>
        <end position="68"/>
    </location>
</feature>
<dbReference type="Pfam" id="PF13480">
    <property type="entry name" value="Acetyltransf_6"/>
    <property type="match status" value="1"/>
</dbReference>
<evidence type="ECO:0000256" key="1">
    <source>
        <dbReference type="SAM" id="MobiDB-lite"/>
    </source>
</evidence>
<dbReference type="Proteomes" id="UP000245048">
    <property type="component" value="Unassembled WGS sequence"/>
</dbReference>